<dbReference type="Proteomes" id="UP000001555">
    <property type="component" value="Unassembled WGS sequence"/>
</dbReference>
<reference evidence="2 4" key="1">
    <citation type="submission" date="2008-03" db="EMBL/GenBank/DDBJ databases">
        <title>Annotation of Ixodes scapularis.</title>
        <authorList>
            <consortium name="Ixodes scapularis Genome Project Consortium"/>
            <person name="Caler E."/>
            <person name="Hannick L.I."/>
            <person name="Bidwell S."/>
            <person name="Joardar V."/>
            <person name="Thiagarajan M."/>
            <person name="Amedeo P."/>
            <person name="Galinsky K.J."/>
            <person name="Schobel S."/>
            <person name="Inman J."/>
            <person name="Hostetler J."/>
            <person name="Miller J."/>
            <person name="Hammond M."/>
            <person name="Megy K."/>
            <person name="Lawson D."/>
            <person name="Kodira C."/>
            <person name="Sutton G."/>
            <person name="Meyer J."/>
            <person name="Hill C.A."/>
            <person name="Birren B."/>
            <person name="Nene V."/>
            <person name="Collins F."/>
            <person name="Alarcon-Chaidez F."/>
            <person name="Wikel S."/>
            <person name="Strausberg R."/>
        </authorList>
    </citation>
    <scope>NUCLEOTIDE SEQUENCE [LARGE SCALE GENOMIC DNA]</scope>
    <source>
        <strain evidence="4">Wikel</strain>
        <strain evidence="2">Wikel colony</strain>
    </source>
</reference>
<keyword evidence="4" id="KW-1185">Reference proteome</keyword>
<evidence type="ECO:0000256" key="1">
    <source>
        <dbReference type="SAM" id="MobiDB-lite"/>
    </source>
</evidence>
<dbReference type="VEuPathDB" id="VectorBase:ISCW009846"/>
<evidence type="ECO:0000313" key="3">
    <source>
        <dbReference type="EnsemblMetazoa" id="ISCW009846-PA"/>
    </source>
</evidence>
<dbReference type="EMBL" id="DS830258">
    <property type="protein sequence ID" value="EEC12235.1"/>
    <property type="molecule type" value="Genomic_DNA"/>
</dbReference>
<feature type="compositionally biased region" description="Basic and acidic residues" evidence="1">
    <location>
        <begin position="69"/>
        <end position="78"/>
    </location>
</feature>
<feature type="region of interest" description="Disordered" evidence="1">
    <location>
        <begin position="65"/>
        <end position="116"/>
    </location>
</feature>
<proteinExistence type="predicted"/>
<dbReference type="PaxDb" id="6945-B7Q063"/>
<reference evidence="3" key="2">
    <citation type="submission" date="2020-05" db="UniProtKB">
        <authorList>
            <consortium name="EnsemblMetazoa"/>
        </authorList>
    </citation>
    <scope>IDENTIFICATION</scope>
    <source>
        <strain evidence="3">wikel</strain>
    </source>
</reference>
<dbReference type="AlphaFoldDB" id="B7Q063"/>
<evidence type="ECO:0000313" key="4">
    <source>
        <dbReference type="Proteomes" id="UP000001555"/>
    </source>
</evidence>
<dbReference type="HOGENOM" id="CLU_1519544_0_0_1"/>
<gene>
    <name evidence="2" type="ORF">IscW_ISCW009846</name>
</gene>
<sequence length="177" mass="19516">MGSDMVKWPSFWDLNRLLGSLPLNDTALVDESLASNHATLTVVELLSDMQGKSIVYADYLEEPMEEPGEVLRNEESEVTRPPVAASVNPDRPGPSSIGGTSNVLLSRPLKRKRPQPPNAALIKAVIDEQRLLRQSFEASKGSEFALRERETALQETATMAQQELATVFMTFMSKNAT</sequence>
<protein>
    <submittedName>
        <fullName evidence="2 3">Uncharacterized protein</fullName>
    </submittedName>
</protein>
<dbReference type="EnsemblMetazoa" id="ISCW009846-RA">
    <property type="protein sequence ID" value="ISCW009846-PA"/>
    <property type="gene ID" value="ISCW009846"/>
</dbReference>
<evidence type="ECO:0000313" key="2">
    <source>
        <dbReference type="EMBL" id="EEC12235.1"/>
    </source>
</evidence>
<name>B7Q063_IXOSC</name>
<dbReference type="InParanoid" id="B7Q063"/>
<dbReference type="EMBL" id="ABJB010102816">
    <property type="status" value="NOT_ANNOTATED_CDS"/>
    <property type="molecule type" value="Genomic_DNA"/>
</dbReference>
<dbReference type="VEuPathDB" id="VectorBase:ISCI009846"/>
<organism>
    <name type="scientific">Ixodes scapularis</name>
    <name type="common">Black-legged tick</name>
    <name type="synonym">Deer tick</name>
    <dbReference type="NCBI Taxonomy" id="6945"/>
    <lineage>
        <taxon>Eukaryota</taxon>
        <taxon>Metazoa</taxon>
        <taxon>Ecdysozoa</taxon>
        <taxon>Arthropoda</taxon>
        <taxon>Chelicerata</taxon>
        <taxon>Arachnida</taxon>
        <taxon>Acari</taxon>
        <taxon>Parasitiformes</taxon>
        <taxon>Ixodida</taxon>
        <taxon>Ixodoidea</taxon>
        <taxon>Ixodidae</taxon>
        <taxon>Ixodinae</taxon>
        <taxon>Ixodes</taxon>
    </lineage>
</organism>
<accession>B7Q063</accession>
<dbReference type="VEuPathDB" id="VectorBase:ISCP_027441"/>